<comment type="caution">
    <text evidence="11">The sequence shown here is derived from an EMBL/GenBank/DDBJ whole genome shotgun (WGS) entry which is preliminary data.</text>
</comment>
<dbReference type="InterPro" id="IPR011060">
    <property type="entry name" value="RibuloseP-bd_barrel"/>
</dbReference>
<evidence type="ECO:0000256" key="9">
    <source>
        <dbReference type="HAMAP-Rule" id="MF_00135"/>
    </source>
</evidence>
<dbReference type="InterPro" id="IPR013785">
    <property type="entry name" value="Aldolase_TIM"/>
</dbReference>
<dbReference type="CDD" id="cd00405">
    <property type="entry name" value="PRAI"/>
    <property type="match status" value="1"/>
</dbReference>
<evidence type="ECO:0000256" key="7">
    <source>
        <dbReference type="ARBA" id="ARBA00023141"/>
    </source>
</evidence>
<dbReference type="PATRIC" id="fig|1348973.3.peg.1042"/>
<gene>
    <name evidence="9" type="primary">trpF</name>
    <name evidence="11" type="ORF">M670_01071</name>
</gene>
<keyword evidence="6 9" id="KW-0822">Tryptophan biosynthesis</keyword>
<comment type="similarity">
    <text evidence="9">Belongs to the TrpF family.</text>
</comment>
<dbReference type="GO" id="GO:0004640">
    <property type="term" value="F:phosphoribosylanthranilate isomerase activity"/>
    <property type="evidence" value="ECO:0007669"/>
    <property type="project" value="UniProtKB-UniRule"/>
</dbReference>
<evidence type="ECO:0000256" key="4">
    <source>
        <dbReference type="ARBA" id="ARBA00022272"/>
    </source>
</evidence>
<dbReference type="Proteomes" id="UP000027936">
    <property type="component" value="Unassembled WGS sequence"/>
</dbReference>
<evidence type="ECO:0000256" key="2">
    <source>
        <dbReference type="ARBA" id="ARBA00004664"/>
    </source>
</evidence>
<dbReference type="RefSeq" id="WP_035193886.1">
    <property type="nucleotide sequence ID" value="NZ_JJRY01000003.1"/>
</dbReference>
<evidence type="ECO:0000313" key="11">
    <source>
        <dbReference type="EMBL" id="KEF39309.1"/>
    </source>
</evidence>
<dbReference type="AlphaFoldDB" id="A0A072NNR3"/>
<keyword evidence="8 9" id="KW-0413">Isomerase</keyword>
<dbReference type="SUPFAM" id="SSF51366">
    <property type="entry name" value="Ribulose-phoshate binding barrel"/>
    <property type="match status" value="1"/>
</dbReference>
<dbReference type="PANTHER" id="PTHR42894:SF1">
    <property type="entry name" value="N-(5'-PHOSPHORIBOSYL)ANTHRANILATE ISOMERASE"/>
    <property type="match status" value="1"/>
</dbReference>
<evidence type="ECO:0000256" key="3">
    <source>
        <dbReference type="ARBA" id="ARBA00012572"/>
    </source>
</evidence>
<dbReference type="OrthoDB" id="9786954at2"/>
<proteinExistence type="inferred from homology"/>
<evidence type="ECO:0000256" key="8">
    <source>
        <dbReference type="ARBA" id="ARBA00023235"/>
    </source>
</evidence>
<dbReference type="Pfam" id="PF00697">
    <property type="entry name" value="PRAI"/>
    <property type="match status" value="1"/>
</dbReference>
<name>A0A072NNR3_SCHAZ</name>
<evidence type="ECO:0000256" key="6">
    <source>
        <dbReference type="ARBA" id="ARBA00022822"/>
    </source>
</evidence>
<dbReference type="InterPro" id="IPR044643">
    <property type="entry name" value="TrpF_fam"/>
</dbReference>
<protein>
    <recommendedName>
        <fullName evidence="4 9">N-(5'-phosphoribosyl)anthranilate isomerase</fullName>
        <shortName evidence="9">PRAI</shortName>
        <ecNumber evidence="3 9">5.3.1.24</ecNumber>
    </recommendedName>
</protein>
<evidence type="ECO:0000256" key="5">
    <source>
        <dbReference type="ARBA" id="ARBA00022605"/>
    </source>
</evidence>
<comment type="pathway">
    <text evidence="2 9">Amino-acid biosynthesis; L-tryptophan biosynthesis; L-tryptophan from chorismate: step 3/5.</text>
</comment>
<evidence type="ECO:0000256" key="1">
    <source>
        <dbReference type="ARBA" id="ARBA00001164"/>
    </source>
</evidence>
<evidence type="ECO:0000313" key="12">
    <source>
        <dbReference type="Proteomes" id="UP000027936"/>
    </source>
</evidence>
<dbReference type="UniPathway" id="UPA00035">
    <property type="reaction ID" value="UER00042"/>
</dbReference>
<reference evidence="11 12" key="1">
    <citation type="submission" date="2014-04" db="EMBL/GenBank/DDBJ databases">
        <title>Draft genome sequence of Bacillus azotoformans MEV2011, a (co-) denitrifying strain unable to grow in the presence of oxygen.</title>
        <authorList>
            <person name="Nielsen M."/>
            <person name="Schreiber L."/>
            <person name="Finster K."/>
            <person name="Schramm A."/>
        </authorList>
    </citation>
    <scope>NUCLEOTIDE SEQUENCE [LARGE SCALE GENOMIC DNA]</scope>
    <source>
        <strain evidence="11 12">MEV2011</strain>
    </source>
</reference>
<dbReference type="HAMAP" id="MF_00135">
    <property type="entry name" value="PRAI"/>
    <property type="match status" value="1"/>
</dbReference>
<feature type="domain" description="N-(5'phosphoribosyl) anthranilate isomerase (PRAI)" evidence="10">
    <location>
        <begin position="6"/>
        <end position="219"/>
    </location>
</feature>
<dbReference type="EC" id="5.3.1.24" evidence="3 9"/>
<dbReference type="InterPro" id="IPR001240">
    <property type="entry name" value="PRAI_dom"/>
</dbReference>
<sequence length="225" mass="24528">MNTRVKFCGLMNQEDVNLCVKAGVHMIGFVVEYPIPVPWNLTTDEARELIKQVPPFVSTCVVTGGSVEKVLNIVSKTCPNVVQLHYKEKLDEITEIAKQLQSKGIKTIKALRIDGNGNCDFEIKDPVEATRELCKTSISAILVDSYTESMPGGTGVMVNLSAFQTIQKESSLPVILAGGLNPTNIVSLIRGVHPFAVDVLTGVEERPGRKDPQKISLFMGSCQLV</sequence>
<keyword evidence="7 9" id="KW-0057">Aromatic amino acid biosynthesis</keyword>
<evidence type="ECO:0000259" key="10">
    <source>
        <dbReference type="Pfam" id="PF00697"/>
    </source>
</evidence>
<keyword evidence="5 9" id="KW-0028">Amino-acid biosynthesis</keyword>
<dbReference type="GO" id="GO:0000162">
    <property type="term" value="P:L-tryptophan biosynthetic process"/>
    <property type="evidence" value="ECO:0007669"/>
    <property type="project" value="UniProtKB-UniRule"/>
</dbReference>
<comment type="catalytic activity">
    <reaction evidence="1 9">
        <text>N-(5-phospho-beta-D-ribosyl)anthranilate = 1-(2-carboxyphenylamino)-1-deoxy-D-ribulose 5-phosphate</text>
        <dbReference type="Rhea" id="RHEA:21540"/>
        <dbReference type="ChEBI" id="CHEBI:18277"/>
        <dbReference type="ChEBI" id="CHEBI:58613"/>
        <dbReference type="EC" id="5.3.1.24"/>
    </reaction>
</comment>
<dbReference type="PANTHER" id="PTHR42894">
    <property type="entry name" value="N-(5'-PHOSPHORIBOSYL)ANTHRANILATE ISOMERASE"/>
    <property type="match status" value="1"/>
</dbReference>
<dbReference type="EMBL" id="JJRY01000003">
    <property type="protein sequence ID" value="KEF39309.1"/>
    <property type="molecule type" value="Genomic_DNA"/>
</dbReference>
<accession>A0A072NNR3</accession>
<organism evidence="11 12">
    <name type="scientific">Schinkia azotoformans MEV2011</name>
    <dbReference type="NCBI Taxonomy" id="1348973"/>
    <lineage>
        <taxon>Bacteria</taxon>
        <taxon>Bacillati</taxon>
        <taxon>Bacillota</taxon>
        <taxon>Bacilli</taxon>
        <taxon>Bacillales</taxon>
        <taxon>Bacillaceae</taxon>
        <taxon>Calidifontibacillus/Schinkia group</taxon>
        <taxon>Schinkia</taxon>
    </lineage>
</organism>
<dbReference type="Gene3D" id="3.20.20.70">
    <property type="entry name" value="Aldolase class I"/>
    <property type="match status" value="1"/>
</dbReference>